<keyword evidence="4" id="KW-1185">Reference proteome</keyword>
<organism evidence="3 4">
    <name type="scientific">Aciduliprofundum boonei (strain DSM 19572 / T469)</name>
    <dbReference type="NCBI Taxonomy" id="439481"/>
    <lineage>
        <taxon>Archaea</taxon>
        <taxon>Methanobacteriati</taxon>
        <taxon>Thermoplasmatota</taxon>
        <taxon>DHVE2 group</taxon>
        <taxon>Candidatus Aciduliprofundum</taxon>
    </lineage>
</organism>
<dbReference type="PIRSF" id="PIRSF005895">
    <property type="entry name" value="UCP005895_mtase"/>
    <property type="match status" value="1"/>
</dbReference>
<evidence type="ECO:0000313" key="3">
    <source>
        <dbReference type="EMBL" id="ADD08310.1"/>
    </source>
</evidence>
<dbReference type="EC" id="2.5.1.128" evidence="1"/>
<comment type="catalytic activity">
    <reaction evidence="1">
        <text>2 S-adenosyl 3-(methylsulfanyl)propylamine + spermidine = N(4)-bis(aminopropyl)spermidine + 2 S-methyl-5'-thioadenosine + 2 H(+)</text>
        <dbReference type="Rhea" id="RHEA:44132"/>
        <dbReference type="ChEBI" id="CHEBI:15378"/>
        <dbReference type="ChEBI" id="CHEBI:17509"/>
        <dbReference type="ChEBI" id="CHEBI:57443"/>
        <dbReference type="ChEBI" id="CHEBI:57834"/>
        <dbReference type="ChEBI" id="CHEBI:82771"/>
        <dbReference type="EC" id="2.5.1.128"/>
    </reaction>
</comment>
<dbReference type="HOGENOM" id="CLU_042160_0_0_2"/>
<comment type="function">
    <text evidence="1">Involved in the biosynthesis of branched-chain polyamines, which support the growth of thermophiles under high-temperature conditions. Catalyzes the sequential condensation of spermidine with the aminopropyl groups of decarboxylated S-adenosylmethionines to produce N(4)-bis(aminopropyl)spermidine via N(4)-aminopropylspermidine.</text>
</comment>
<dbReference type="GO" id="GO:0016765">
    <property type="term" value="F:transferase activity, transferring alkyl or aryl (other than methyl) groups"/>
    <property type="evidence" value="ECO:0007669"/>
    <property type="project" value="UniProtKB-UniRule"/>
</dbReference>
<accession>D3TCM5</accession>
<dbReference type="AlphaFoldDB" id="D3TCM5"/>
<evidence type="ECO:0000259" key="2">
    <source>
        <dbReference type="Pfam" id="PF01861"/>
    </source>
</evidence>
<feature type="domain" description="N(4)-bis(aminopropyl)spermidine synthase C-terminal" evidence="2">
    <location>
        <begin position="65"/>
        <end position="312"/>
    </location>
</feature>
<dbReference type="InterPro" id="IPR002723">
    <property type="entry name" value="BpsA_C"/>
</dbReference>
<gene>
    <name evidence="1" type="primary">bpsA</name>
    <name evidence="3" type="ordered locus">Aboo_0499</name>
</gene>
<comment type="subcellular location">
    <subcellularLocation>
        <location evidence="1">Cytoplasm</location>
    </subcellularLocation>
</comment>
<dbReference type="InterPro" id="IPR014435">
    <property type="entry name" value="BpsA"/>
</dbReference>
<protein>
    <recommendedName>
        <fullName evidence="1">N(4)-bis(aminopropyl)spermidine synthase</fullName>
        <ecNumber evidence="1">2.5.1.128</ecNumber>
    </recommendedName>
    <alternativeName>
        <fullName evidence="1">Branched-chain polyamine synthase A</fullName>
    </alternativeName>
</protein>
<dbReference type="SUPFAM" id="SSF53335">
    <property type="entry name" value="S-adenosyl-L-methionine-dependent methyltransferases"/>
    <property type="match status" value="1"/>
</dbReference>
<keyword evidence="1" id="KW-0808">Transferase</keyword>
<dbReference type="InterPro" id="IPR051720">
    <property type="entry name" value="rRNA_MeTrfase/Polyamine_Synth"/>
</dbReference>
<dbReference type="PANTHER" id="PTHR23290:SF0">
    <property type="entry name" value="RRNA N6-ADENOSINE-METHYLTRANSFERASE METTL5"/>
    <property type="match status" value="1"/>
</dbReference>
<dbReference type="HAMAP" id="MF_01947">
    <property type="entry name" value="Aminopropyltransf_BpsA"/>
    <property type="match status" value="1"/>
</dbReference>
<keyword evidence="1" id="KW-0620">Polyamine biosynthesis</keyword>
<sequence length="323" mass="37116">MDADLNEFINSLKNLMYEGLVESRNGKLYLTEAGRKEREKYNLEIYDIRCSDCEGRGIVEDPFGILKEYKNIASQRPKPTADYDQGYIKEEDVMRRIAFIYERGDLEDAEIIVIGDDDLISLGMALTGLPKRIVVLEIDDRLIKFINENAKKYGLPVEARKFDVRNDIDEDLRRNFDVFITDPVETIEGITLFLSRAASGLKGEGSAGYFGLTHLEASLKKWQEIERRLLSMNFVITDMLRDFNVYPMSNNLELAAEDYIVYREIAKITNNTRIDADFYRSTLIRIEAVGDIKPLVSGSVELKEEIYVDNESLVTAMATRRRK</sequence>
<reference evidence="3" key="1">
    <citation type="submission" date="2010-02" db="EMBL/GenBank/DDBJ databases">
        <title>Complete sequence of Aciduliprofundum boonei T469.</title>
        <authorList>
            <consortium name="US DOE Joint Genome Institute"/>
            <person name="Lucas S."/>
            <person name="Copeland A."/>
            <person name="Lapidus A."/>
            <person name="Cheng J.-F."/>
            <person name="Bruce D."/>
            <person name="Goodwin L."/>
            <person name="Pitluck S."/>
            <person name="Saunders E."/>
            <person name="Detter J.C."/>
            <person name="Han C."/>
            <person name="Tapia R."/>
            <person name="Land M."/>
            <person name="Hauser L."/>
            <person name="Kyrpides N."/>
            <person name="Mikhailova N."/>
            <person name="Flores G."/>
            <person name="Reysenbach A.-L."/>
            <person name="Woyke T."/>
        </authorList>
    </citation>
    <scope>NUCLEOTIDE SEQUENCE</scope>
    <source>
        <strain evidence="3">T469</strain>
    </source>
</reference>
<dbReference type="GO" id="GO:0006596">
    <property type="term" value="P:polyamine biosynthetic process"/>
    <property type="evidence" value="ECO:0007669"/>
    <property type="project" value="UniProtKB-UniRule"/>
</dbReference>
<dbReference type="Proteomes" id="UP000001400">
    <property type="component" value="Chromosome"/>
</dbReference>
<dbReference type="Pfam" id="PF01861">
    <property type="entry name" value="BpsA_C"/>
    <property type="match status" value="1"/>
</dbReference>
<dbReference type="InterPro" id="IPR029063">
    <property type="entry name" value="SAM-dependent_MTases_sf"/>
</dbReference>
<dbReference type="GO" id="GO:0005737">
    <property type="term" value="C:cytoplasm"/>
    <property type="evidence" value="ECO:0007669"/>
    <property type="project" value="UniProtKB-SubCell"/>
</dbReference>
<evidence type="ECO:0000313" key="4">
    <source>
        <dbReference type="Proteomes" id="UP000001400"/>
    </source>
</evidence>
<dbReference type="PANTHER" id="PTHR23290">
    <property type="entry name" value="RRNA N6-ADENOSINE-METHYLTRANSFERASE METTL5"/>
    <property type="match status" value="1"/>
</dbReference>
<proteinExistence type="inferred from homology"/>
<dbReference type="EMBL" id="CP001941">
    <property type="protein sequence ID" value="ADD08310.1"/>
    <property type="molecule type" value="Genomic_DNA"/>
</dbReference>
<keyword evidence="1" id="KW-0963">Cytoplasm</keyword>
<dbReference type="KEGG" id="abi:Aboo_0499"/>
<dbReference type="Gene3D" id="3.40.50.150">
    <property type="entry name" value="Vaccinia Virus protein VP39"/>
    <property type="match status" value="1"/>
</dbReference>
<evidence type="ECO:0000256" key="1">
    <source>
        <dbReference type="HAMAP-Rule" id="MF_01947"/>
    </source>
</evidence>
<comment type="similarity">
    <text evidence="1">Belongs to the branched-chain polyamine synthase family.</text>
</comment>
<comment type="pathway">
    <text evidence="1">Amine and polyamine biosynthesis.</text>
</comment>
<name>D3TCM5_ACIB4</name>